<accession>A0A4U9I0E8</accession>
<dbReference type="AlphaFoldDB" id="A0A4U9I0E8"/>
<evidence type="ECO:0000313" key="1">
    <source>
        <dbReference type="EMBL" id="VTP70507.1"/>
    </source>
</evidence>
<dbReference type="EMBL" id="LR590464">
    <property type="protein sequence ID" value="VTP70507.1"/>
    <property type="molecule type" value="Genomic_DNA"/>
</dbReference>
<dbReference type="Proteomes" id="UP000310719">
    <property type="component" value="Chromosome"/>
</dbReference>
<evidence type="ECO:0000313" key="2">
    <source>
        <dbReference type="Proteomes" id="UP000310719"/>
    </source>
</evidence>
<name>A0A4U9I0E8_9ENTR</name>
<proteinExistence type="predicted"/>
<sequence>MTALYKIANDFAKLTDSDMDPEMIADTLDGIEWGA</sequence>
<reference evidence="1 2" key="1">
    <citation type="submission" date="2019-05" db="EMBL/GenBank/DDBJ databases">
        <authorList>
            <consortium name="Pathogen Informatics"/>
        </authorList>
    </citation>
    <scope>NUCLEOTIDE SEQUENCE [LARGE SCALE GENOMIC DNA]</scope>
    <source>
        <strain evidence="1 2">NCTC13032</strain>
    </source>
</reference>
<organism evidence="1 2">
    <name type="scientific">Leclercia adecarboxylata</name>
    <dbReference type="NCBI Taxonomy" id="83655"/>
    <lineage>
        <taxon>Bacteria</taxon>
        <taxon>Pseudomonadati</taxon>
        <taxon>Pseudomonadota</taxon>
        <taxon>Gammaproteobacteria</taxon>
        <taxon>Enterobacterales</taxon>
        <taxon>Enterobacteriaceae</taxon>
        <taxon>Leclercia</taxon>
    </lineage>
</organism>
<protein>
    <submittedName>
        <fullName evidence="1">Uncharacterized protein</fullName>
    </submittedName>
</protein>
<gene>
    <name evidence="1" type="ORF">NCTC13032_04757</name>
</gene>